<dbReference type="OrthoDB" id="3723194at2"/>
<comment type="caution">
    <text evidence="2">The sequence shown here is derived from an EMBL/GenBank/DDBJ whole genome shotgun (WGS) entry which is preliminary data.</text>
</comment>
<name>A0A1Y2MZF9_PSEAH</name>
<reference evidence="2 3" key="1">
    <citation type="submission" date="2016-09" db="EMBL/GenBank/DDBJ databases">
        <title>Pseudonocardia autotrophica DSM535, a candidate organism with high potential of specific P450 cytochromes.</title>
        <authorList>
            <person name="Grumaz C."/>
            <person name="Vainshtein Y."/>
            <person name="Kirstahler P."/>
            <person name="Sohn K."/>
        </authorList>
    </citation>
    <scope>NUCLEOTIDE SEQUENCE [LARGE SCALE GENOMIC DNA]</scope>
    <source>
        <strain evidence="2 3">DSM 535</strain>
    </source>
</reference>
<keyword evidence="3" id="KW-1185">Reference proteome</keyword>
<dbReference type="SUPFAM" id="SSF56112">
    <property type="entry name" value="Protein kinase-like (PK-like)"/>
    <property type="match status" value="1"/>
</dbReference>
<evidence type="ECO:0000259" key="1">
    <source>
        <dbReference type="Pfam" id="PF01636"/>
    </source>
</evidence>
<dbReference type="Gene3D" id="3.90.1200.10">
    <property type="match status" value="1"/>
</dbReference>
<protein>
    <submittedName>
        <fullName evidence="2">Phosphotransferase enzyme family protein</fullName>
    </submittedName>
</protein>
<proteinExistence type="predicted"/>
<dbReference type="RefSeq" id="WP_085913009.1">
    <property type="nucleotide sequence ID" value="NZ_AP018920.1"/>
</dbReference>
<feature type="domain" description="Aminoglycoside phosphotransferase" evidence="1">
    <location>
        <begin position="33"/>
        <end position="246"/>
    </location>
</feature>
<dbReference type="InterPro" id="IPR011009">
    <property type="entry name" value="Kinase-like_dom_sf"/>
</dbReference>
<dbReference type="GO" id="GO:0016740">
    <property type="term" value="F:transferase activity"/>
    <property type="evidence" value="ECO:0007669"/>
    <property type="project" value="UniProtKB-KW"/>
</dbReference>
<keyword evidence="2" id="KW-0808">Transferase</keyword>
<evidence type="ECO:0000313" key="3">
    <source>
        <dbReference type="Proteomes" id="UP000194360"/>
    </source>
</evidence>
<accession>A0A1Y2MZF9</accession>
<organism evidence="2 3">
    <name type="scientific">Pseudonocardia autotrophica</name>
    <name type="common">Amycolata autotrophica</name>
    <name type="synonym">Nocardia autotrophica</name>
    <dbReference type="NCBI Taxonomy" id="2074"/>
    <lineage>
        <taxon>Bacteria</taxon>
        <taxon>Bacillati</taxon>
        <taxon>Actinomycetota</taxon>
        <taxon>Actinomycetes</taxon>
        <taxon>Pseudonocardiales</taxon>
        <taxon>Pseudonocardiaceae</taxon>
        <taxon>Pseudonocardia</taxon>
    </lineage>
</organism>
<dbReference type="InterPro" id="IPR002575">
    <property type="entry name" value="Aminoglycoside_PTrfase"/>
</dbReference>
<evidence type="ECO:0000313" key="2">
    <source>
        <dbReference type="EMBL" id="OSY40359.1"/>
    </source>
</evidence>
<dbReference type="STRING" id="2074.BG845_02762"/>
<dbReference type="Proteomes" id="UP000194360">
    <property type="component" value="Unassembled WGS sequence"/>
</dbReference>
<dbReference type="AlphaFoldDB" id="A0A1Y2MZF9"/>
<gene>
    <name evidence="2" type="ORF">BG845_02762</name>
</gene>
<dbReference type="Pfam" id="PF01636">
    <property type="entry name" value="APH"/>
    <property type="match status" value="1"/>
</dbReference>
<dbReference type="EMBL" id="MIGB01000013">
    <property type="protein sequence ID" value="OSY40359.1"/>
    <property type="molecule type" value="Genomic_DNA"/>
</dbReference>
<sequence length="294" mass="32433">MPVSDSRARTALIEASGLAGLPTELVELVRVGSNSVYRIDSDFIGRVAPDLTFRANAERQVRVARWLERIGFPATRALPVEQPIEASGRVVTLWGSVCRNDVYAPIGDVARLIRDLHSLDVPSDIDLPALRPFGAPGDQLPALPDLSAVNSAFLRERIEWAREAFPLLPFTLPRGVIHGDANVGNVLLGDDGQAVLIDLDSFAVGAREWDLIQTALFHDRLGWHTCEEYRTFVEVYGYDLTTWEGYSALADMREIAMTTWLGRKAGESAATSEEAEKRITAIRTGASRRDWGAY</sequence>